<feature type="non-terminal residue" evidence="3">
    <location>
        <position position="211"/>
    </location>
</feature>
<dbReference type="AlphaFoldDB" id="A0A8T8HZF7"/>
<protein>
    <submittedName>
        <fullName evidence="3">ROK family transcriptional regulator</fullName>
    </submittedName>
</protein>
<gene>
    <name evidence="3" type="ORF">J7S33_00790</name>
</gene>
<name>A0A8T8HZF7_9PSEU</name>
<dbReference type="Gene3D" id="1.10.10.10">
    <property type="entry name" value="Winged helix-like DNA-binding domain superfamily/Winged helix DNA-binding domain"/>
    <property type="match status" value="1"/>
</dbReference>
<reference evidence="3" key="1">
    <citation type="submission" date="2021-04" db="EMBL/GenBank/DDBJ databases">
        <title>Saccharothrix algeriensis WGS.</title>
        <authorList>
            <person name="Stuskova K."/>
            <person name="Hakalova E."/>
            <person name="Tebbal A.B."/>
            <person name="Eichmeier A."/>
        </authorList>
    </citation>
    <scope>NUCLEOTIDE SEQUENCE</scope>
    <source>
        <strain evidence="3">NRRL B-24137</strain>
    </source>
</reference>
<dbReference type="InterPro" id="IPR043129">
    <property type="entry name" value="ATPase_NBD"/>
</dbReference>
<accession>A0A8T8HZF7</accession>
<dbReference type="CDD" id="cd23763">
    <property type="entry name" value="ASKHA_ATPase_ROK"/>
    <property type="match status" value="1"/>
</dbReference>
<dbReference type="SUPFAM" id="SSF53067">
    <property type="entry name" value="Actin-like ATPase domain"/>
    <property type="match status" value="1"/>
</dbReference>
<dbReference type="SUPFAM" id="SSF46785">
    <property type="entry name" value="Winged helix' DNA-binding domain"/>
    <property type="match status" value="1"/>
</dbReference>
<evidence type="ECO:0000313" key="4">
    <source>
        <dbReference type="Proteomes" id="UP000671828"/>
    </source>
</evidence>
<dbReference type="Pfam" id="PF12802">
    <property type="entry name" value="MarR_2"/>
    <property type="match status" value="1"/>
</dbReference>
<dbReference type="CDD" id="cd00090">
    <property type="entry name" value="HTH_ARSR"/>
    <property type="match status" value="1"/>
</dbReference>
<dbReference type="PANTHER" id="PTHR18964">
    <property type="entry name" value="ROK (REPRESSOR, ORF, KINASE) FAMILY"/>
    <property type="match status" value="1"/>
</dbReference>
<dbReference type="GO" id="GO:0003677">
    <property type="term" value="F:DNA binding"/>
    <property type="evidence" value="ECO:0007669"/>
    <property type="project" value="InterPro"/>
</dbReference>
<evidence type="ECO:0000256" key="1">
    <source>
        <dbReference type="ARBA" id="ARBA00006479"/>
    </source>
</evidence>
<proteinExistence type="inferred from homology"/>
<feature type="domain" description="HTH crp-type" evidence="2">
    <location>
        <begin position="14"/>
        <end position="64"/>
    </location>
</feature>
<dbReference type="InterPro" id="IPR012318">
    <property type="entry name" value="HTH_CRP"/>
</dbReference>
<evidence type="ECO:0000313" key="3">
    <source>
        <dbReference type="EMBL" id="QTR03630.1"/>
    </source>
</evidence>
<dbReference type="PANTHER" id="PTHR18964:SF149">
    <property type="entry name" value="BIFUNCTIONAL UDP-N-ACETYLGLUCOSAMINE 2-EPIMERASE_N-ACETYLMANNOSAMINE KINASE"/>
    <property type="match status" value="1"/>
</dbReference>
<dbReference type="InterPro" id="IPR036390">
    <property type="entry name" value="WH_DNA-bd_sf"/>
</dbReference>
<evidence type="ECO:0000259" key="2">
    <source>
        <dbReference type="SMART" id="SM00419"/>
    </source>
</evidence>
<comment type="similarity">
    <text evidence="1">Belongs to the ROK (NagC/XylR) family.</text>
</comment>
<sequence>MPASPSAARAINDRAALLLLRDGPLTAAQLAERTGLSRPTVAELVRRLGGAGLVRVVGEADVRRRGPNAQLYGIVRDRAHVAALDVRTGSVAVVVADLLGGVLAERSAPIGPDPGEPAVERTVALLADTAREAGASSLHSVGIGVPGLVDPATGELRRTPGLPRWHGGVLAALRDLPGRLLVENETCVAALAEHRAGSARDRDTFALLWLG</sequence>
<dbReference type="EMBL" id="CP072788">
    <property type="protein sequence ID" value="QTR03630.1"/>
    <property type="molecule type" value="Genomic_DNA"/>
</dbReference>
<dbReference type="InterPro" id="IPR000835">
    <property type="entry name" value="HTH_MarR-typ"/>
</dbReference>
<dbReference type="Proteomes" id="UP000671828">
    <property type="component" value="Chromosome"/>
</dbReference>
<dbReference type="SMART" id="SM00419">
    <property type="entry name" value="HTH_CRP"/>
    <property type="match status" value="1"/>
</dbReference>
<dbReference type="InterPro" id="IPR011991">
    <property type="entry name" value="ArsR-like_HTH"/>
</dbReference>
<dbReference type="InterPro" id="IPR000600">
    <property type="entry name" value="ROK"/>
</dbReference>
<dbReference type="Gene3D" id="3.30.420.40">
    <property type="match status" value="1"/>
</dbReference>
<organism evidence="3 4">
    <name type="scientific">Saccharothrix algeriensis</name>
    <dbReference type="NCBI Taxonomy" id="173560"/>
    <lineage>
        <taxon>Bacteria</taxon>
        <taxon>Bacillati</taxon>
        <taxon>Actinomycetota</taxon>
        <taxon>Actinomycetes</taxon>
        <taxon>Pseudonocardiales</taxon>
        <taxon>Pseudonocardiaceae</taxon>
        <taxon>Saccharothrix</taxon>
    </lineage>
</organism>
<dbReference type="InterPro" id="IPR036388">
    <property type="entry name" value="WH-like_DNA-bd_sf"/>
</dbReference>
<dbReference type="GO" id="GO:0003700">
    <property type="term" value="F:DNA-binding transcription factor activity"/>
    <property type="evidence" value="ECO:0007669"/>
    <property type="project" value="InterPro"/>
</dbReference>